<sequence>MTDIESKQNHRLIEPFTLEQFRQRYCLSWNEARELFEKVGPSGVELSLLMASKGRLLVD</sequence>
<protein>
    <submittedName>
        <fullName evidence="1">Uncharacterized protein</fullName>
    </submittedName>
</protein>
<keyword evidence="2" id="KW-1185">Reference proteome</keyword>
<proteinExistence type="predicted"/>
<comment type="caution">
    <text evidence="1">The sequence shown here is derived from an EMBL/GenBank/DDBJ whole genome shotgun (WGS) entry which is preliminary data.</text>
</comment>
<organism evidence="1 2">
    <name type="scientific">Pararhizobium capsulatum DSM 1112</name>
    <dbReference type="NCBI Taxonomy" id="1121113"/>
    <lineage>
        <taxon>Bacteria</taxon>
        <taxon>Pseudomonadati</taxon>
        <taxon>Pseudomonadota</taxon>
        <taxon>Alphaproteobacteria</taxon>
        <taxon>Hyphomicrobiales</taxon>
        <taxon>Rhizobiaceae</taxon>
        <taxon>Rhizobium/Agrobacterium group</taxon>
        <taxon>Pararhizobium</taxon>
    </lineage>
</organism>
<reference evidence="1 2" key="1">
    <citation type="submission" date="2023-07" db="EMBL/GenBank/DDBJ databases">
        <title>Genomic Encyclopedia of Type Strains, Phase IV (KMG-IV): sequencing the most valuable type-strain genomes for metagenomic binning, comparative biology and taxonomic classification.</title>
        <authorList>
            <person name="Goeker M."/>
        </authorList>
    </citation>
    <scope>NUCLEOTIDE SEQUENCE [LARGE SCALE GENOMIC DNA]</scope>
    <source>
        <strain evidence="1 2">DSM 1112</strain>
    </source>
</reference>
<evidence type="ECO:0000313" key="1">
    <source>
        <dbReference type="EMBL" id="MDQ0323673.1"/>
    </source>
</evidence>
<dbReference type="Proteomes" id="UP001230207">
    <property type="component" value="Unassembled WGS sequence"/>
</dbReference>
<dbReference type="EMBL" id="JAUSVF010000004">
    <property type="protein sequence ID" value="MDQ0323673.1"/>
    <property type="molecule type" value="Genomic_DNA"/>
</dbReference>
<evidence type="ECO:0000313" key="2">
    <source>
        <dbReference type="Proteomes" id="UP001230207"/>
    </source>
</evidence>
<accession>A0ABU0BZI5</accession>
<name>A0ABU0BZI5_9HYPH</name>
<gene>
    <name evidence="1" type="ORF">QO002_005880</name>
</gene>